<dbReference type="GO" id="GO:0003989">
    <property type="term" value="F:acetyl-CoA carboxylase activity"/>
    <property type="evidence" value="ECO:0007669"/>
    <property type="project" value="InterPro"/>
</dbReference>
<dbReference type="AlphaFoldDB" id="A0A7W6K2H4"/>
<dbReference type="NCBIfam" id="NF041504">
    <property type="entry name" value="AccA_sub"/>
    <property type="match status" value="1"/>
</dbReference>
<dbReference type="InterPro" id="IPR029045">
    <property type="entry name" value="ClpP/crotonase-like_dom_sf"/>
</dbReference>
<comment type="similarity">
    <text evidence="10">Belongs to the AccA family.</text>
</comment>
<keyword evidence="5 10" id="KW-0276">Fatty acid metabolism</keyword>
<evidence type="ECO:0000313" key="13">
    <source>
        <dbReference type="Proteomes" id="UP000584824"/>
    </source>
</evidence>
<dbReference type="GO" id="GO:0009317">
    <property type="term" value="C:acetyl-CoA carboxylase complex"/>
    <property type="evidence" value="ECO:0007669"/>
    <property type="project" value="InterPro"/>
</dbReference>
<organism evidence="12 13">
    <name type="scientific">Allorhizobium borbori</name>
    <dbReference type="NCBI Taxonomy" id="485907"/>
    <lineage>
        <taxon>Bacteria</taxon>
        <taxon>Pseudomonadati</taxon>
        <taxon>Pseudomonadota</taxon>
        <taxon>Alphaproteobacteria</taxon>
        <taxon>Hyphomicrobiales</taxon>
        <taxon>Rhizobiaceae</taxon>
        <taxon>Rhizobium/Agrobacterium group</taxon>
        <taxon>Allorhizobium</taxon>
    </lineage>
</organism>
<evidence type="ECO:0000256" key="3">
    <source>
        <dbReference type="ARBA" id="ARBA00022679"/>
    </source>
</evidence>
<accession>A0A7W6K2H4</accession>
<dbReference type="PRINTS" id="PR01069">
    <property type="entry name" value="ACCCTRFRASEA"/>
</dbReference>
<evidence type="ECO:0000256" key="2">
    <source>
        <dbReference type="ARBA" id="ARBA00022516"/>
    </source>
</evidence>
<dbReference type="EC" id="2.1.3.15" evidence="10"/>
<keyword evidence="8 10" id="KW-0275">Fatty acid biosynthesis</keyword>
<comment type="function">
    <text evidence="10">Component of the acetyl coenzyme A carboxylase (ACC) complex. First, biotin carboxylase catalyzes the carboxylation of biotin on its carrier protein (BCCP) and then the CO(2) group is transferred by the carboxyltransferase to acetyl-CoA to form malonyl-CoA.</text>
</comment>
<evidence type="ECO:0000259" key="11">
    <source>
        <dbReference type="PROSITE" id="PS50989"/>
    </source>
</evidence>
<dbReference type="PROSITE" id="PS50989">
    <property type="entry name" value="COA_CT_CTER"/>
    <property type="match status" value="1"/>
</dbReference>
<gene>
    <name evidence="10" type="primary">accA</name>
    <name evidence="12" type="ORF">GGQ66_002455</name>
</gene>
<dbReference type="GO" id="GO:0006633">
    <property type="term" value="P:fatty acid biosynthetic process"/>
    <property type="evidence" value="ECO:0007669"/>
    <property type="project" value="UniProtKB-KW"/>
</dbReference>
<evidence type="ECO:0000256" key="5">
    <source>
        <dbReference type="ARBA" id="ARBA00022832"/>
    </source>
</evidence>
<name>A0A7W6K2H4_9HYPH</name>
<dbReference type="Pfam" id="PF03255">
    <property type="entry name" value="ACCA"/>
    <property type="match status" value="1"/>
</dbReference>
<dbReference type="Gene3D" id="3.90.226.10">
    <property type="entry name" value="2-enoyl-CoA Hydratase, Chain A, domain 1"/>
    <property type="match status" value="1"/>
</dbReference>
<comment type="subcellular location">
    <subcellularLocation>
        <location evidence="10">Cytoplasm</location>
    </subcellularLocation>
</comment>
<dbReference type="GO" id="GO:0016743">
    <property type="term" value="F:carboxyl- or carbamoyltransferase activity"/>
    <property type="evidence" value="ECO:0007669"/>
    <property type="project" value="UniProtKB-UniRule"/>
</dbReference>
<evidence type="ECO:0000256" key="8">
    <source>
        <dbReference type="ARBA" id="ARBA00023160"/>
    </source>
</evidence>
<comment type="caution">
    <text evidence="12">The sequence shown here is derived from an EMBL/GenBank/DDBJ whole genome shotgun (WGS) entry which is preliminary data.</text>
</comment>
<evidence type="ECO:0000256" key="4">
    <source>
        <dbReference type="ARBA" id="ARBA00022741"/>
    </source>
</evidence>
<evidence type="ECO:0000256" key="10">
    <source>
        <dbReference type="HAMAP-Rule" id="MF_00823"/>
    </source>
</evidence>
<dbReference type="PANTHER" id="PTHR42853">
    <property type="entry name" value="ACETYL-COENZYME A CARBOXYLASE CARBOXYL TRANSFERASE SUBUNIT ALPHA"/>
    <property type="match status" value="1"/>
</dbReference>
<sequence length="317" mass="34604">MHHYLDFEKPISDLEAKIHELKKLKAEDESIDISDEITRLETRAREAIVDIYSKLNAWQKTQVARHPQRPHFVDYAAKLFTEFTPLAGDRKFSEDAAIQSGLARFRGQPVAVIGQEKGNDTKSRILHNFGSPRPEGYRKAVRVMELADRYGLPIVTLVDTAGAYPGVGAEERGQAEAIARSTEMCLQVKVPIISIVIGEGGSGGAIAIATGNRVYMLEHAIYSVISPEGAASILWRDSSRAKEAATNMKITAEDLKGLGVIDGIIKEPTGGAHRHAEQVINDTGDTIAAALAALSPLSGTELRDERRQKFLAIGRNL</sequence>
<evidence type="ECO:0000256" key="6">
    <source>
        <dbReference type="ARBA" id="ARBA00022840"/>
    </source>
</evidence>
<dbReference type="GO" id="GO:0005524">
    <property type="term" value="F:ATP binding"/>
    <property type="evidence" value="ECO:0007669"/>
    <property type="project" value="UniProtKB-KW"/>
</dbReference>
<evidence type="ECO:0000256" key="7">
    <source>
        <dbReference type="ARBA" id="ARBA00023098"/>
    </source>
</evidence>
<protein>
    <recommendedName>
        <fullName evidence="10">Acetyl-coenzyme A carboxylase carboxyl transferase subunit alpha</fullName>
        <shortName evidence="10">ACCase subunit alpha</shortName>
        <shortName evidence="10">Acetyl-CoA carboxylase carboxyltransferase subunit alpha</shortName>
        <ecNumber evidence="10">2.1.3.15</ecNumber>
    </recommendedName>
</protein>
<dbReference type="NCBIfam" id="TIGR00513">
    <property type="entry name" value="accA"/>
    <property type="match status" value="1"/>
</dbReference>
<keyword evidence="13" id="KW-1185">Reference proteome</keyword>
<comment type="pathway">
    <text evidence="1 10">Lipid metabolism; malonyl-CoA biosynthesis; malonyl-CoA from acetyl-CoA: step 1/1.</text>
</comment>
<dbReference type="HAMAP" id="MF_00823">
    <property type="entry name" value="AcetylCoA_CT_alpha"/>
    <property type="match status" value="1"/>
</dbReference>
<dbReference type="NCBIfam" id="NF004344">
    <property type="entry name" value="PRK05724.1"/>
    <property type="match status" value="1"/>
</dbReference>
<dbReference type="PANTHER" id="PTHR42853:SF3">
    <property type="entry name" value="ACETYL-COENZYME A CARBOXYLASE CARBOXYL TRANSFERASE SUBUNIT ALPHA, CHLOROPLASTIC"/>
    <property type="match status" value="1"/>
</dbReference>
<dbReference type="GO" id="GO:2001295">
    <property type="term" value="P:malonyl-CoA biosynthetic process"/>
    <property type="evidence" value="ECO:0007669"/>
    <property type="project" value="UniProtKB-UniRule"/>
</dbReference>
<dbReference type="RefSeq" id="WP_183792845.1">
    <property type="nucleotide sequence ID" value="NZ_JACIDU010000009.1"/>
</dbReference>
<dbReference type="EMBL" id="JACIDU010000009">
    <property type="protein sequence ID" value="MBB4103887.1"/>
    <property type="molecule type" value="Genomic_DNA"/>
</dbReference>
<feature type="domain" description="CoA carboxyltransferase C-terminal" evidence="11">
    <location>
        <begin position="36"/>
        <end position="293"/>
    </location>
</feature>
<dbReference type="Proteomes" id="UP000584824">
    <property type="component" value="Unassembled WGS sequence"/>
</dbReference>
<dbReference type="UniPathway" id="UPA00655">
    <property type="reaction ID" value="UER00711"/>
</dbReference>
<keyword evidence="12" id="KW-0436">Ligase</keyword>
<keyword evidence="7 10" id="KW-0443">Lipid metabolism</keyword>
<evidence type="ECO:0000313" key="12">
    <source>
        <dbReference type="EMBL" id="MBB4103887.1"/>
    </source>
</evidence>
<keyword evidence="2 10" id="KW-0444">Lipid biosynthesis</keyword>
<keyword evidence="4 10" id="KW-0547">Nucleotide-binding</keyword>
<evidence type="ECO:0000256" key="1">
    <source>
        <dbReference type="ARBA" id="ARBA00004956"/>
    </source>
</evidence>
<evidence type="ECO:0000256" key="9">
    <source>
        <dbReference type="ARBA" id="ARBA00049152"/>
    </source>
</evidence>
<reference evidence="12 13" key="1">
    <citation type="submission" date="2020-08" db="EMBL/GenBank/DDBJ databases">
        <title>Genomic Encyclopedia of Type Strains, Phase IV (KMG-IV): sequencing the most valuable type-strain genomes for metagenomic binning, comparative biology and taxonomic classification.</title>
        <authorList>
            <person name="Goeker M."/>
        </authorList>
    </citation>
    <scope>NUCLEOTIDE SEQUENCE [LARGE SCALE GENOMIC DNA]</scope>
    <source>
        <strain evidence="12 13">DSM 26385</strain>
    </source>
</reference>
<proteinExistence type="inferred from homology"/>
<dbReference type="InterPro" id="IPR001095">
    <property type="entry name" value="Acetyl_CoA_COase_a_su"/>
</dbReference>
<dbReference type="SUPFAM" id="SSF52096">
    <property type="entry name" value="ClpP/crotonase"/>
    <property type="match status" value="1"/>
</dbReference>
<dbReference type="InterPro" id="IPR011763">
    <property type="entry name" value="COA_CT_C"/>
</dbReference>
<comment type="subunit">
    <text evidence="10">Acetyl-CoA carboxylase is a heterohexamer composed of biotin carboxyl carrier protein (AccB), biotin carboxylase (AccC) and two subunits each of ACCase subunit alpha (AccA) and ACCase subunit beta (AccD).</text>
</comment>
<keyword evidence="10" id="KW-0963">Cytoplasm</keyword>
<keyword evidence="3 10" id="KW-0808">Transferase</keyword>
<keyword evidence="6 10" id="KW-0067">ATP-binding</keyword>
<comment type="catalytic activity">
    <reaction evidence="9 10">
        <text>N(6)-carboxybiotinyl-L-lysyl-[protein] + acetyl-CoA = N(6)-biotinyl-L-lysyl-[protein] + malonyl-CoA</text>
        <dbReference type="Rhea" id="RHEA:54728"/>
        <dbReference type="Rhea" id="RHEA-COMP:10505"/>
        <dbReference type="Rhea" id="RHEA-COMP:10506"/>
        <dbReference type="ChEBI" id="CHEBI:57288"/>
        <dbReference type="ChEBI" id="CHEBI:57384"/>
        <dbReference type="ChEBI" id="CHEBI:83144"/>
        <dbReference type="ChEBI" id="CHEBI:83145"/>
        <dbReference type="EC" id="2.1.3.15"/>
    </reaction>
</comment>